<evidence type="ECO:0000256" key="2">
    <source>
        <dbReference type="SAM" id="SignalP"/>
    </source>
</evidence>
<dbReference type="PANTHER" id="PTHR30290:SF64">
    <property type="entry name" value="ABC TRANSPORTER PERIPLASMIC BINDING PROTEIN"/>
    <property type="match status" value="1"/>
</dbReference>
<protein>
    <submittedName>
        <fullName evidence="4">Extracellular solute-binding protein</fullName>
    </submittedName>
</protein>
<feature type="domain" description="Solute-binding protein family 5" evidence="3">
    <location>
        <begin position="103"/>
        <end position="510"/>
    </location>
</feature>
<dbReference type="SUPFAM" id="SSF53850">
    <property type="entry name" value="Periplasmic binding protein-like II"/>
    <property type="match status" value="1"/>
</dbReference>
<name>A0AAU7LWW2_9BURK</name>
<organism evidence="4">
    <name type="scientific">Polaromonas hydrogenivorans</name>
    <dbReference type="NCBI Taxonomy" id="335476"/>
    <lineage>
        <taxon>Bacteria</taxon>
        <taxon>Pseudomonadati</taxon>
        <taxon>Pseudomonadota</taxon>
        <taxon>Betaproteobacteria</taxon>
        <taxon>Burkholderiales</taxon>
        <taxon>Comamonadaceae</taxon>
        <taxon>Polaromonas</taxon>
    </lineage>
</organism>
<reference evidence="4" key="1">
    <citation type="submission" date="2024-05" db="EMBL/GenBank/DDBJ databases">
        <authorList>
            <person name="Bunk B."/>
            <person name="Swiderski J."/>
            <person name="Sproer C."/>
            <person name="Thiel V."/>
        </authorList>
    </citation>
    <scope>NUCLEOTIDE SEQUENCE</scope>
    <source>
        <strain evidence="4">DSM 17735</strain>
    </source>
</reference>
<dbReference type="GO" id="GO:1904680">
    <property type="term" value="F:peptide transmembrane transporter activity"/>
    <property type="evidence" value="ECO:0007669"/>
    <property type="project" value="TreeGrafter"/>
</dbReference>
<dbReference type="Gene3D" id="3.10.105.10">
    <property type="entry name" value="Dipeptide-binding Protein, Domain 3"/>
    <property type="match status" value="1"/>
</dbReference>
<dbReference type="Pfam" id="PF00496">
    <property type="entry name" value="SBP_bac_5"/>
    <property type="match status" value="1"/>
</dbReference>
<accession>A0AAU7LWW2</accession>
<dbReference type="GO" id="GO:0030288">
    <property type="term" value="C:outer membrane-bounded periplasmic space"/>
    <property type="evidence" value="ECO:0007669"/>
    <property type="project" value="TreeGrafter"/>
</dbReference>
<dbReference type="PIRSF" id="PIRSF002741">
    <property type="entry name" value="MppA"/>
    <property type="match status" value="1"/>
</dbReference>
<dbReference type="AlphaFoldDB" id="A0AAU7LWW2"/>
<dbReference type="CDD" id="cd08497">
    <property type="entry name" value="MbnE-like"/>
    <property type="match status" value="1"/>
</dbReference>
<dbReference type="GO" id="GO:0043190">
    <property type="term" value="C:ATP-binding cassette (ABC) transporter complex"/>
    <property type="evidence" value="ECO:0007669"/>
    <property type="project" value="InterPro"/>
</dbReference>
<feature type="chain" id="PRO_5043391993" evidence="2">
    <location>
        <begin position="25"/>
        <end position="604"/>
    </location>
</feature>
<dbReference type="InterPro" id="IPR000914">
    <property type="entry name" value="SBP_5_dom"/>
</dbReference>
<gene>
    <name evidence="4" type="ORF">ABLV49_10085</name>
</gene>
<keyword evidence="1 2" id="KW-0732">Signal</keyword>
<dbReference type="RefSeq" id="WP_349281448.1">
    <property type="nucleotide sequence ID" value="NZ_CBCSCU010000002.1"/>
</dbReference>
<feature type="signal peptide" evidence="2">
    <location>
        <begin position="1"/>
        <end position="24"/>
    </location>
</feature>
<proteinExistence type="predicted"/>
<evidence type="ECO:0000256" key="1">
    <source>
        <dbReference type="ARBA" id="ARBA00022729"/>
    </source>
</evidence>
<dbReference type="EMBL" id="CP157675">
    <property type="protein sequence ID" value="XBP72120.1"/>
    <property type="molecule type" value="Genomic_DNA"/>
</dbReference>
<evidence type="ECO:0000313" key="4">
    <source>
        <dbReference type="EMBL" id="XBP72120.1"/>
    </source>
</evidence>
<evidence type="ECO:0000259" key="3">
    <source>
        <dbReference type="Pfam" id="PF00496"/>
    </source>
</evidence>
<dbReference type="PANTHER" id="PTHR30290">
    <property type="entry name" value="PERIPLASMIC BINDING COMPONENT OF ABC TRANSPORTER"/>
    <property type="match status" value="1"/>
</dbReference>
<dbReference type="Gene3D" id="3.40.190.10">
    <property type="entry name" value="Periplasmic binding protein-like II"/>
    <property type="match status" value="1"/>
</dbReference>
<dbReference type="InterPro" id="IPR039424">
    <property type="entry name" value="SBP_5"/>
</dbReference>
<sequence length="604" mass="67518">MRDLIFLRAWLAVCALCLAPASWAAHAYAQFGDIKYSAGFTHFGYVNPAAPKGGEIRMVPPTRPTNFDKFNPFTLRGTAPYGLGILLIESLLTGNSEEPTTAYGLLADDVTVAPDRLSATFHLNEKARFHNGAQVAATDVLHSYTQLTSKLAAPQYRTIYAEVKGVTVVSERVVRFDFLTPNPELPLVVGGMPVFSRDWGKAKPFDKIVSEVPIGSGPYKIASPAMGRDITYVRDPAYWGNELPSRKGQFNFDRISFKIYLDETSRFEGLKAGEFDFLREFISRNWARQYTGKQFTSGELVKRAFENRNPGDFQGYVFNLRNPKFQDARVRKAIGLAMDFEWMNRQLFYGLYKRVNGYFPNSEFHAEGLPKPDELALLEPLRARLKPEVFGPVPVSPSTTPPGSLRGNLRQAQALLREAGWTYRDGALRNTKGEAFTMEFLNDQPSLVRIVGPFQKALEKLGITMTYRIVDFSLGKQKMDAFDFEVTTLRLPGSTAPGGELLELFGSKAATTPGSSNVWGIADPAVDALLQKVVTAKTRPELSAAMRSLDRVLTNGYYSVPQYYGDAFLIGYRPRRFVLPVTVPPYYQPDTWAMSTWWASPSNK</sequence>
<dbReference type="GO" id="GO:0015833">
    <property type="term" value="P:peptide transport"/>
    <property type="evidence" value="ECO:0007669"/>
    <property type="project" value="TreeGrafter"/>
</dbReference>
<dbReference type="InterPro" id="IPR030678">
    <property type="entry name" value="Peptide/Ni-bd"/>
</dbReference>
<dbReference type="GO" id="GO:0042884">
    <property type="term" value="P:microcin transport"/>
    <property type="evidence" value="ECO:0007669"/>
    <property type="project" value="TreeGrafter"/>
</dbReference>